<dbReference type="PROSITE" id="PS51684">
    <property type="entry name" value="SAM_MT_TRM5_TYW2"/>
    <property type="match status" value="1"/>
</dbReference>
<sequence>MLQLICLKSIEMRTPTAWENFFILRLCFSFLRLNAFFPGYKGSSALSLFLKFGLSLFAFSPDQMNKNEQTPPAGEVVLDKLPRVRTVLHKASKIDTDFRTFSVDLMAGEPDYLTTVKENNASFKLDFSKVYWNPRLGNG</sequence>
<dbReference type="OrthoDB" id="408788at2759"/>
<dbReference type="STRING" id="70667.A0A183SCN9"/>
<feature type="domain" description="SAM-dependent methyltransferase TRM5/TYW2-type" evidence="1">
    <location>
        <begin position="54"/>
        <end position="139"/>
    </location>
</feature>
<protein>
    <submittedName>
        <fullName evidence="4">tRNA wybutosine-synthesizing protein 2 homolog</fullName>
    </submittedName>
</protein>
<evidence type="ECO:0000313" key="3">
    <source>
        <dbReference type="Proteomes" id="UP000275846"/>
    </source>
</evidence>
<organism evidence="4">
    <name type="scientific">Schistocephalus solidus</name>
    <name type="common">Tapeworm</name>
    <dbReference type="NCBI Taxonomy" id="70667"/>
    <lineage>
        <taxon>Eukaryota</taxon>
        <taxon>Metazoa</taxon>
        <taxon>Spiralia</taxon>
        <taxon>Lophotrochozoa</taxon>
        <taxon>Platyhelminthes</taxon>
        <taxon>Cestoda</taxon>
        <taxon>Eucestoda</taxon>
        <taxon>Diphyllobothriidea</taxon>
        <taxon>Diphyllobothriidae</taxon>
        <taxon>Schistocephalus</taxon>
    </lineage>
</organism>
<evidence type="ECO:0000313" key="4">
    <source>
        <dbReference type="WBParaSite" id="SSLN_0000205601-mRNA-1"/>
    </source>
</evidence>
<dbReference type="InterPro" id="IPR029063">
    <property type="entry name" value="SAM-dependent_MTases_sf"/>
</dbReference>
<dbReference type="SUPFAM" id="SSF53335">
    <property type="entry name" value="S-adenosyl-L-methionine-dependent methyltransferases"/>
    <property type="match status" value="1"/>
</dbReference>
<dbReference type="AlphaFoldDB" id="A0A183SCN9"/>
<dbReference type="EMBL" id="UYSU01011808">
    <property type="protein sequence ID" value="VDL88372.1"/>
    <property type="molecule type" value="Genomic_DNA"/>
</dbReference>
<keyword evidence="3" id="KW-1185">Reference proteome</keyword>
<evidence type="ECO:0000259" key="1">
    <source>
        <dbReference type="PROSITE" id="PS51684"/>
    </source>
</evidence>
<gene>
    <name evidence="2" type="ORF">SSLN_LOCUS1987</name>
</gene>
<dbReference type="Proteomes" id="UP000275846">
    <property type="component" value="Unassembled WGS sequence"/>
</dbReference>
<reference evidence="4" key="1">
    <citation type="submission" date="2016-06" db="UniProtKB">
        <authorList>
            <consortium name="WormBaseParasite"/>
        </authorList>
    </citation>
    <scope>IDENTIFICATION</scope>
</reference>
<dbReference type="WBParaSite" id="SSLN_0000205601-mRNA-1">
    <property type="protein sequence ID" value="SSLN_0000205601-mRNA-1"/>
    <property type="gene ID" value="SSLN_0000205601"/>
</dbReference>
<proteinExistence type="predicted"/>
<dbReference type="Gene3D" id="3.40.50.150">
    <property type="entry name" value="Vaccinia Virus protein VP39"/>
    <property type="match status" value="1"/>
</dbReference>
<reference evidence="2 3" key="2">
    <citation type="submission" date="2018-11" db="EMBL/GenBank/DDBJ databases">
        <authorList>
            <consortium name="Pathogen Informatics"/>
        </authorList>
    </citation>
    <scope>NUCLEOTIDE SEQUENCE [LARGE SCALE GENOMIC DNA]</scope>
    <source>
        <strain evidence="2 3">NST_G2</strain>
    </source>
</reference>
<evidence type="ECO:0000313" key="2">
    <source>
        <dbReference type="EMBL" id="VDL88372.1"/>
    </source>
</evidence>
<name>A0A183SCN9_SCHSO</name>
<accession>A0A183SCN9</accession>
<dbReference type="InterPro" id="IPR030382">
    <property type="entry name" value="MeTrfase_TRM5/TYW2"/>
</dbReference>